<feature type="transmembrane region" description="Helical" evidence="7">
    <location>
        <begin position="311"/>
        <end position="332"/>
    </location>
</feature>
<dbReference type="AlphaFoldDB" id="A0A3R7WF33"/>
<comment type="subcellular location">
    <subcellularLocation>
        <location evidence="1">Cell membrane</location>
        <topology evidence="1">Multi-pass membrane protein</topology>
    </subcellularLocation>
</comment>
<dbReference type="Proteomes" id="UP000284763">
    <property type="component" value="Unassembled WGS sequence"/>
</dbReference>
<dbReference type="InterPro" id="IPR018076">
    <property type="entry name" value="T2SS_GspF_dom"/>
</dbReference>
<feature type="transmembrane region" description="Helical" evidence="7">
    <location>
        <begin position="102"/>
        <end position="132"/>
    </location>
</feature>
<keyword evidence="3 7" id="KW-0812">Transmembrane</keyword>
<feature type="domain" description="Type II secretion system protein GspF" evidence="8">
    <location>
        <begin position="199"/>
        <end position="325"/>
    </location>
</feature>
<evidence type="ECO:0000313" key="9">
    <source>
        <dbReference type="EMBL" id="RQD88213.1"/>
    </source>
</evidence>
<feature type="transmembrane region" description="Helical" evidence="7">
    <location>
        <begin position="338"/>
        <end position="362"/>
    </location>
</feature>
<comment type="caution">
    <text evidence="9">The sequence shown here is derived from an EMBL/GenBank/DDBJ whole genome shotgun (WGS) entry which is preliminary data.</text>
</comment>
<evidence type="ECO:0000313" key="10">
    <source>
        <dbReference type="Proteomes" id="UP000284763"/>
    </source>
</evidence>
<evidence type="ECO:0000256" key="4">
    <source>
        <dbReference type="ARBA" id="ARBA00022989"/>
    </source>
</evidence>
<dbReference type="PANTHER" id="PTHR35402">
    <property type="entry name" value="INTEGRAL MEMBRANE PROTEIN-RELATED"/>
    <property type="match status" value="1"/>
</dbReference>
<dbReference type="Gene3D" id="1.20.81.30">
    <property type="entry name" value="Type II secretion system (T2SS), domain F"/>
    <property type="match status" value="1"/>
</dbReference>
<dbReference type="EMBL" id="QZAB01000207">
    <property type="protein sequence ID" value="RQD88213.1"/>
    <property type="molecule type" value="Genomic_DNA"/>
</dbReference>
<dbReference type="PANTHER" id="PTHR35402:SF1">
    <property type="entry name" value="TYPE II SECRETION SYSTEM PROTEIN GSPF DOMAIN-CONTAINING PROTEIN"/>
    <property type="match status" value="1"/>
</dbReference>
<evidence type="ECO:0000259" key="8">
    <source>
        <dbReference type="Pfam" id="PF00482"/>
    </source>
</evidence>
<evidence type="ECO:0000256" key="1">
    <source>
        <dbReference type="ARBA" id="ARBA00004651"/>
    </source>
</evidence>
<organism evidence="9 10">
    <name type="scientific">Methanosalsum natronophilum</name>
    <dbReference type="NCBI Taxonomy" id="768733"/>
    <lineage>
        <taxon>Archaea</taxon>
        <taxon>Methanobacteriati</taxon>
        <taxon>Methanobacteriota</taxon>
        <taxon>Stenosarchaea group</taxon>
        <taxon>Methanomicrobia</taxon>
        <taxon>Methanosarcinales</taxon>
        <taxon>Methanosarcinaceae</taxon>
        <taxon>Methanosalsum</taxon>
    </lineage>
</organism>
<dbReference type="InterPro" id="IPR042094">
    <property type="entry name" value="T2SS_GspF_sf"/>
</dbReference>
<keyword evidence="4 7" id="KW-1133">Transmembrane helix</keyword>
<feature type="domain" description="Type II secretion system protein GspF" evidence="8">
    <location>
        <begin position="507"/>
        <end position="632"/>
    </location>
</feature>
<keyword evidence="2" id="KW-1003">Cell membrane</keyword>
<accession>A0A3R7WF33</accession>
<evidence type="ECO:0000256" key="2">
    <source>
        <dbReference type="ARBA" id="ARBA00022475"/>
    </source>
</evidence>
<evidence type="ECO:0000256" key="5">
    <source>
        <dbReference type="ARBA" id="ARBA00023136"/>
    </source>
</evidence>
<feature type="transmembrane region" description="Helical" evidence="7">
    <location>
        <begin position="475"/>
        <end position="492"/>
    </location>
</feature>
<dbReference type="Pfam" id="PF00482">
    <property type="entry name" value="T2SSF"/>
    <property type="match status" value="2"/>
</dbReference>
<feature type="transmembrane region" description="Helical" evidence="7">
    <location>
        <begin position="695"/>
        <end position="713"/>
    </location>
</feature>
<evidence type="ECO:0000256" key="3">
    <source>
        <dbReference type="ARBA" id="ARBA00022692"/>
    </source>
</evidence>
<evidence type="ECO:0000256" key="7">
    <source>
        <dbReference type="SAM" id="Phobius"/>
    </source>
</evidence>
<dbReference type="InterPro" id="IPR056569">
    <property type="entry name" value="ArlJ-like"/>
</dbReference>
<feature type="transmembrane region" description="Helical" evidence="7">
    <location>
        <begin position="438"/>
        <end position="455"/>
    </location>
</feature>
<feature type="region of interest" description="Disordered" evidence="6">
    <location>
        <begin position="1"/>
        <end position="29"/>
    </location>
</feature>
<protein>
    <submittedName>
        <fullName evidence="9">Secretion system protein</fullName>
    </submittedName>
</protein>
<feature type="transmembrane region" description="Helical" evidence="7">
    <location>
        <begin position="611"/>
        <end position="632"/>
    </location>
</feature>
<gene>
    <name evidence="9" type="ORF">D5R95_03035</name>
</gene>
<keyword evidence="5 7" id="KW-0472">Membrane</keyword>
<proteinExistence type="predicted"/>
<reference evidence="9 10" key="1">
    <citation type="submission" date="2018-08" db="EMBL/GenBank/DDBJ databases">
        <title>The metabolism and importance of syntrophic acetate oxidation coupled to methane or sulfide production in haloalkaline environments.</title>
        <authorList>
            <person name="Timmers P.H.A."/>
            <person name="Vavourakis C.D."/>
            <person name="Sorokin D.Y."/>
            <person name="Sinninghe Damste J.S."/>
            <person name="Muyzer G."/>
            <person name="Stams A.J.M."/>
            <person name="Plugge C.M."/>
        </authorList>
    </citation>
    <scope>NUCLEOTIDE SEQUENCE [LARGE SCALE GENOMIC DNA]</scope>
    <source>
        <strain evidence="9">MSAO_Arc3</strain>
    </source>
</reference>
<dbReference type="RefSeq" id="WP_259133076.1">
    <property type="nucleotide sequence ID" value="NZ_JANUCS010000001.1"/>
</dbReference>
<sequence>MSEKEPIYKDKTDLNNNTHRLDEGSKSNDINKSDLGTRFNVVESHLSNYKIKAIAIFKLLKRLPFLLLSSRFKEHQAFFESIQIKLRQARVPISYEMYVSNAVFFSIFSAFIGAISGLFLAYTLVYLVGLPATLTDLSLSQSIAWILNYRDLVISLLIVTAFTLIFFILVFSTFLIYPSFIASERKNKIDSQIPYAVTFMYAQSKGGMNIIEVLRELAQSVNTYGEVSKEVDVIIRDIDYFGNDLRTAIINSIELTPSERFQDLMYNLLAVIDAGGNISEYFQDKSEQYLEQASNDQKGFLETLGLLAESYVTAFVAGPLFIIIVGVMMAVMGSGSDVMLYALIYAILPIGSILFIVMISIITPEDGGKVELLETDIEKYDTHFENLAMNDGSYNDPLTEKEKNVYQFEQLRKSKKLLKIKSLFKNPMIPLVENPHSSLVITIPIAFIVAIVPLLTNFDNLHTTSDIVSFIDDKVLLAAYITIVPLSFFHEIKFMKTKRFEKNLPDFLKKLASANETGMTLKDSIQMILTSNPKSMDGEISKIWRDINWGVNITDSLIRFANRTKTRLIARSFTLITKALESSGDIGEVLRVAARDATAYQNLKSERTMNMMIYIVIIYIAYFVFVGVIYVVSSTFLEEMAAAGERLSSTGHQVGFLSTFDLDSYTQLFKHAAIIQGFSSGLLAGAMGEGNVTSGLKHSIVLMSIGFFLFAILI</sequence>
<name>A0A3R7WF33_9EURY</name>
<dbReference type="GO" id="GO:0005886">
    <property type="term" value="C:plasma membrane"/>
    <property type="evidence" value="ECO:0007669"/>
    <property type="project" value="UniProtKB-SubCell"/>
</dbReference>
<feature type="transmembrane region" description="Helical" evidence="7">
    <location>
        <begin position="152"/>
        <end position="177"/>
    </location>
</feature>
<evidence type="ECO:0000256" key="6">
    <source>
        <dbReference type="SAM" id="MobiDB-lite"/>
    </source>
</evidence>